<sequence>MTTTPTPATVADNRPAAAPEPSGPPRFVRGSVVPHLDTSTPAINAGAPVEIDGTPTSPDQAKQRIVGGGSGALSAAGGVSTTVARKRGEVDDDGAGDERPPRCGSSPDHLAREGEVLEEFGLSGPPENRAALLQSRKSDPAVLVDIPQGPSVEDFAAAGLLSPAVDDKKVEAAV</sequence>
<dbReference type="Proteomes" id="UP001521184">
    <property type="component" value="Unassembled WGS sequence"/>
</dbReference>
<proteinExistence type="predicted"/>
<evidence type="ECO:0000256" key="1">
    <source>
        <dbReference type="SAM" id="MobiDB-lite"/>
    </source>
</evidence>
<evidence type="ECO:0000313" key="2">
    <source>
        <dbReference type="EMBL" id="KAL1651322.1"/>
    </source>
</evidence>
<name>A0ABR3U5J5_9PEZI</name>
<gene>
    <name evidence="2" type="ORF">SLS58_000661</name>
</gene>
<keyword evidence="3" id="KW-1185">Reference proteome</keyword>
<reference evidence="2 3" key="1">
    <citation type="journal article" date="2023" name="Plant Dis.">
        <title>First Report of Diplodia intermedia Causing Canker and Dieback Diseases on Apple Trees in Canada.</title>
        <authorList>
            <person name="Ellouze W."/>
            <person name="Ilyukhin E."/>
            <person name="Sulman M."/>
            <person name="Ali S."/>
        </authorList>
    </citation>
    <scope>NUCLEOTIDE SEQUENCE [LARGE SCALE GENOMIC DNA]</scope>
    <source>
        <strain evidence="2 3">M45-28</strain>
    </source>
</reference>
<organism evidence="2 3">
    <name type="scientific">Diplodia intermedia</name>
    <dbReference type="NCBI Taxonomy" id="856260"/>
    <lineage>
        <taxon>Eukaryota</taxon>
        <taxon>Fungi</taxon>
        <taxon>Dikarya</taxon>
        <taxon>Ascomycota</taxon>
        <taxon>Pezizomycotina</taxon>
        <taxon>Dothideomycetes</taxon>
        <taxon>Dothideomycetes incertae sedis</taxon>
        <taxon>Botryosphaeriales</taxon>
        <taxon>Botryosphaeriaceae</taxon>
        <taxon>Diplodia</taxon>
    </lineage>
</organism>
<protein>
    <submittedName>
        <fullName evidence="2">Uncharacterized protein</fullName>
    </submittedName>
</protein>
<dbReference type="EMBL" id="JAKEKT020000002">
    <property type="protein sequence ID" value="KAL1651322.1"/>
    <property type="molecule type" value="Genomic_DNA"/>
</dbReference>
<accession>A0ABR3U5J5</accession>
<evidence type="ECO:0000313" key="3">
    <source>
        <dbReference type="Proteomes" id="UP001521184"/>
    </source>
</evidence>
<feature type="region of interest" description="Disordered" evidence="1">
    <location>
        <begin position="1"/>
        <end position="109"/>
    </location>
</feature>
<comment type="caution">
    <text evidence="2">The sequence shown here is derived from an EMBL/GenBank/DDBJ whole genome shotgun (WGS) entry which is preliminary data.</text>
</comment>